<dbReference type="PANTHER" id="PTHR43479:SF11">
    <property type="entry name" value="ACREF_ENVCD OPERON REPRESSOR-RELATED"/>
    <property type="match status" value="1"/>
</dbReference>
<protein>
    <submittedName>
        <fullName evidence="4">TetR/AcrR family transcriptional regulator</fullName>
    </submittedName>
</protein>
<reference evidence="4 5" key="1">
    <citation type="journal article" date="2019" name="Int. J. Syst. Evol. Microbiol.">
        <title>The Global Catalogue of Microorganisms (GCM) 10K type strain sequencing project: providing services to taxonomists for standard genome sequencing and annotation.</title>
        <authorList>
            <consortium name="The Broad Institute Genomics Platform"/>
            <consortium name="The Broad Institute Genome Sequencing Center for Infectious Disease"/>
            <person name="Wu L."/>
            <person name="Ma J."/>
        </authorList>
    </citation>
    <scope>NUCLEOTIDE SEQUENCE [LARGE SCALE GENOMIC DNA]</scope>
    <source>
        <strain evidence="4 5">LMG 29247</strain>
    </source>
</reference>
<dbReference type="PROSITE" id="PS50977">
    <property type="entry name" value="HTH_TETR_2"/>
    <property type="match status" value="1"/>
</dbReference>
<dbReference type="Gene3D" id="1.10.10.60">
    <property type="entry name" value="Homeodomain-like"/>
    <property type="match status" value="1"/>
</dbReference>
<dbReference type="InterPro" id="IPR009057">
    <property type="entry name" value="Homeodomain-like_sf"/>
</dbReference>
<evidence type="ECO:0000259" key="3">
    <source>
        <dbReference type="PROSITE" id="PS50977"/>
    </source>
</evidence>
<evidence type="ECO:0000313" key="4">
    <source>
        <dbReference type="EMBL" id="MFC6764266.1"/>
    </source>
</evidence>
<gene>
    <name evidence="4" type="ORF">ACFQE6_04170</name>
</gene>
<comment type="caution">
    <text evidence="4">The sequence shown here is derived from an EMBL/GenBank/DDBJ whole genome shotgun (WGS) entry which is preliminary data.</text>
</comment>
<proteinExistence type="predicted"/>
<feature type="domain" description="HTH tetR-type" evidence="3">
    <location>
        <begin position="10"/>
        <end position="70"/>
    </location>
</feature>
<accession>A0ABD5SGF9</accession>
<dbReference type="InterPro" id="IPR023772">
    <property type="entry name" value="DNA-bd_HTH_TetR-type_CS"/>
</dbReference>
<keyword evidence="1 2" id="KW-0238">DNA-binding</keyword>
<name>A0ABD5SGF9_9EURY</name>
<dbReference type="SUPFAM" id="SSF46689">
    <property type="entry name" value="Homeodomain-like"/>
    <property type="match status" value="1"/>
</dbReference>
<dbReference type="RefSeq" id="WP_273737340.1">
    <property type="nucleotide sequence ID" value="NZ_JAQIVI010000065.1"/>
</dbReference>
<organism evidence="4 5">
    <name type="scientific">Natrinema soli</name>
    <dbReference type="NCBI Taxonomy" id="1930624"/>
    <lineage>
        <taxon>Archaea</taxon>
        <taxon>Methanobacteriati</taxon>
        <taxon>Methanobacteriota</taxon>
        <taxon>Stenosarchaea group</taxon>
        <taxon>Halobacteria</taxon>
        <taxon>Halobacteriales</taxon>
        <taxon>Natrialbaceae</taxon>
        <taxon>Natrinema</taxon>
    </lineage>
</organism>
<dbReference type="Pfam" id="PF00440">
    <property type="entry name" value="TetR_N"/>
    <property type="match status" value="1"/>
</dbReference>
<dbReference type="PANTHER" id="PTHR43479">
    <property type="entry name" value="ACREF/ENVCD OPERON REPRESSOR-RELATED"/>
    <property type="match status" value="1"/>
</dbReference>
<dbReference type="InterPro" id="IPR001647">
    <property type="entry name" value="HTH_TetR"/>
</dbReference>
<evidence type="ECO:0000313" key="5">
    <source>
        <dbReference type="Proteomes" id="UP001596383"/>
    </source>
</evidence>
<dbReference type="PROSITE" id="PS01081">
    <property type="entry name" value="HTH_TETR_1"/>
    <property type="match status" value="1"/>
</dbReference>
<dbReference type="EMBL" id="JBHSWV010000065">
    <property type="protein sequence ID" value="MFC6764266.1"/>
    <property type="molecule type" value="Genomic_DNA"/>
</dbReference>
<dbReference type="Gene3D" id="1.10.357.10">
    <property type="entry name" value="Tetracycline Repressor, domain 2"/>
    <property type="match status" value="1"/>
</dbReference>
<dbReference type="InterPro" id="IPR050624">
    <property type="entry name" value="HTH-type_Tx_Regulator"/>
</dbReference>
<sequence length="212" mass="24523">MRGFSNQERDRIREQLIQTGRELLLTYGPQKTTVKDITEPVGIAKPTFYRFFDAKADLYLVILQQELEEFVERVRSELAETEDPRMGLERLFWCYAEFAEENPFIQQIVVQNNHQKFFRNVSPSKIDDVQQEEMAALLPLIEDLQARSNGPLSDIDVPTLLGLMGGSIGLLAVHRDDFEEYEEELTEYDEGTYKRLQDVLISSLARGLTIEE</sequence>
<evidence type="ECO:0000256" key="2">
    <source>
        <dbReference type="PROSITE-ProRule" id="PRU00335"/>
    </source>
</evidence>
<dbReference type="GO" id="GO:0003677">
    <property type="term" value="F:DNA binding"/>
    <property type="evidence" value="ECO:0007669"/>
    <property type="project" value="UniProtKB-UniRule"/>
</dbReference>
<dbReference type="Proteomes" id="UP001596383">
    <property type="component" value="Unassembled WGS sequence"/>
</dbReference>
<dbReference type="AlphaFoldDB" id="A0ABD5SGF9"/>
<evidence type="ECO:0000256" key="1">
    <source>
        <dbReference type="ARBA" id="ARBA00023125"/>
    </source>
</evidence>
<feature type="DNA-binding region" description="H-T-H motif" evidence="2">
    <location>
        <begin position="33"/>
        <end position="52"/>
    </location>
</feature>
<keyword evidence="5" id="KW-1185">Reference proteome</keyword>